<keyword evidence="2" id="KW-1185">Reference proteome</keyword>
<proteinExistence type="predicted"/>
<dbReference type="Proteomes" id="UP001057402">
    <property type="component" value="Chromosome 7"/>
</dbReference>
<dbReference type="EMBL" id="CM042886">
    <property type="protein sequence ID" value="KAI4343100.1"/>
    <property type="molecule type" value="Genomic_DNA"/>
</dbReference>
<gene>
    <name evidence="1" type="ORF">MLD38_027640</name>
</gene>
<evidence type="ECO:0000313" key="1">
    <source>
        <dbReference type="EMBL" id="KAI4343100.1"/>
    </source>
</evidence>
<name>A0ACB9P851_9MYRT</name>
<accession>A0ACB9P851</accession>
<protein>
    <submittedName>
        <fullName evidence="1">Uncharacterized protein</fullName>
    </submittedName>
</protein>
<reference evidence="2" key="1">
    <citation type="journal article" date="2023" name="Front. Plant Sci.">
        <title>Chromosomal-level genome assembly of Melastoma candidum provides insights into trichome evolution.</title>
        <authorList>
            <person name="Zhong Y."/>
            <person name="Wu W."/>
            <person name="Sun C."/>
            <person name="Zou P."/>
            <person name="Liu Y."/>
            <person name="Dai S."/>
            <person name="Zhou R."/>
        </authorList>
    </citation>
    <scope>NUCLEOTIDE SEQUENCE [LARGE SCALE GENOMIC DNA]</scope>
</reference>
<evidence type="ECO:0000313" key="2">
    <source>
        <dbReference type="Proteomes" id="UP001057402"/>
    </source>
</evidence>
<comment type="caution">
    <text evidence="1">The sequence shown here is derived from an EMBL/GenBank/DDBJ whole genome shotgun (WGS) entry which is preliminary data.</text>
</comment>
<organism evidence="1 2">
    <name type="scientific">Melastoma candidum</name>
    <dbReference type="NCBI Taxonomy" id="119954"/>
    <lineage>
        <taxon>Eukaryota</taxon>
        <taxon>Viridiplantae</taxon>
        <taxon>Streptophyta</taxon>
        <taxon>Embryophyta</taxon>
        <taxon>Tracheophyta</taxon>
        <taxon>Spermatophyta</taxon>
        <taxon>Magnoliopsida</taxon>
        <taxon>eudicotyledons</taxon>
        <taxon>Gunneridae</taxon>
        <taxon>Pentapetalae</taxon>
        <taxon>rosids</taxon>
        <taxon>malvids</taxon>
        <taxon>Myrtales</taxon>
        <taxon>Melastomataceae</taxon>
        <taxon>Melastomatoideae</taxon>
        <taxon>Melastomateae</taxon>
        <taxon>Melastoma</taxon>
    </lineage>
</organism>
<sequence>MGSFSRPHICQCLRRASLVRRDSTFVIFGDRRKTGREFFDEVLSLSYNLLELGIRAGDVVAVAAYNSVYYLELLLAVTFVGGILAPLNYRWSGSEARYAISAVRPVVLVTDESCDRWYSVLEDSPMPSLRWHLSLGSSNPKSLNRLNVSFLDLLERRAVMSTTTSYAWPPNGAAIICFTSGTTGWPKGVSISHSAFIIQSMAKIAICGYGEDDVYLHTAPLCHIGGLSSALAMLMVGARHVFIPKFDPGLAVDAIEKHSVTSLITVPTFITDMSSFLREKESWKGAESIRKVLNGGGSLSLKSTTEAIRLFPSARILSAYGMTEACSSLTFMTLHHSSRSNQPISVREQQGTCIGKPAPHVEMRTDAADSVSSGRILTRGPHMMIGYWDQPLESDTGGASWFDTGDVGSIDESGNVWLIGRANGRIKSGGENVYPEEVETAVLQHPGVVGVVVVGVPDATLGETVIGCVRMSSDWTWSESDKLLQVRIGMAKEHVLTSSVLRQFCRGRDLTGFKIPKAFLNWGSRPFPTTSTGKMRRDAVRAEVISRQQSLFSKM</sequence>